<keyword evidence="4 8" id="KW-1133">Transmembrane helix</keyword>
<evidence type="ECO:0000256" key="5">
    <source>
        <dbReference type="ARBA" id="ARBA00023136"/>
    </source>
</evidence>
<dbReference type="InterPro" id="IPR001054">
    <property type="entry name" value="A/G_cyclase"/>
</dbReference>
<dbReference type="InterPro" id="IPR003607">
    <property type="entry name" value="HD/PDEase_dom"/>
</dbReference>
<feature type="domain" description="Guanylate cyclase" evidence="9">
    <location>
        <begin position="585"/>
        <end position="719"/>
    </location>
</feature>
<dbReference type="Pfam" id="PF00211">
    <property type="entry name" value="Guanylate_cyc"/>
    <property type="match status" value="1"/>
</dbReference>
<proteinExistence type="predicted"/>
<dbReference type="SUPFAM" id="SSF55073">
    <property type="entry name" value="Nucleotide cyclase"/>
    <property type="match status" value="1"/>
</dbReference>
<gene>
    <name evidence="11" type="ORF">SEMRO_804_G204860.1</name>
</gene>
<comment type="caution">
    <text evidence="11">The sequence shown here is derived from an EMBL/GenBank/DDBJ whole genome shotgun (WGS) entry which is preliminary data.</text>
</comment>
<evidence type="ECO:0000256" key="3">
    <source>
        <dbReference type="ARBA" id="ARBA00022741"/>
    </source>
</evidence>
<dbReference type="GO" id="GO:0035556">
    <property type="term" value="P:intracellular signal transduction"/>
    <property type="evidence" value="ECO:0007669"/>
    <property type="project" value="InterPro"/>
</dbReference>
<feature type="region of interest" description="Disordered" evidence="7">
    <location>
        <begin position="17"/>
        <end position="38"/>
    </location>
</feature>
<dbReference type="GO" id="GO:0004383">
    <property type="term" value="F:guanylate cyclase activity"/>
    <property type="evidence" value="ECO:0007669"/>
    <property type="project" value="TreeGrafter"/>
</dbReference>
<dbReference type="PROSITE" id="PS51845">
    <property type="entry name" value="PDEASE_I_2"/>
    <property type="match status" value="1"/>
</dbReference>
<dbReference type="GO" id="GO:0000166">
    <property type="term" value="F:nucleotide binding"/>
    <property type="evidence" value="ECO:0007669"/>
    <property type="project" value="UniProtKB-KW"/>
</dbReference>
<dbReference type="InterPro" id="IPR036971">
    <property type="entry name" value="PDEase_catalytic_dom_sf"/>
</dbReference>
<dbReference type="SUPFAM" id="SSF109604">
    <property type="entry name" value="HD-domain/PDEase-like"/>
    <property type="match status" value="1"/>
</dbReference>
<dbReference type="PROSITE" id="PS50125">
    <property type="entry name" value="GUANYLATE_CYCLASE_2"/>
    <property type="match status" value="1"/>
</dbReference>
<dbReference type="Gene3D" id="1.10.1300.10">
    <property type="entry name" value="3'5'-cyclic nucleotide phosphodiesterase, catalytic domain"/>
    <property type="match status" value="1"/>
</dbReference>
<accession>A0A9N8HK15</accession>
<feature type="domain" description="PDEase" evidence="10">
    <location>
        <begin position="807"/>
        <end position="1039"/>
    </location>
</feature>
<feature type="region of interest" description="Disordered" evidence="7">
    <location>
        <begin position="214"/>
        <end position="233"/>
    </location>
</feature>
<keyword evidence="6" id="KW-0456">Lyase</keyword>
<sequence>MTMMTEESIRLQLVGMDESRASSTSATSDADAGGPWRWPFGGNSNNKTDLAKRETRAVLNLRAVVLLVLLLVAIGVTMLMWFTTSQAEQEDFETNFVGAASKLILAFDDIVEQKLNAIAGFGVSLTSYARDNNNDNNNETTWPFVTMNDFQQRADSCRALSDALFLNVVPKVAPDQLDQWQDYAFAHKGWVQQGQDYQRQIGWEHITKLPQQQHQELLQQTTQQQQRQQGPNNGTEVKFIGGVADKVWFYNETWDPAPDPMVTDSLYPLWQSSPLIVVPEMTVNFNIAHYPPYAPYIRQAMETGQITFGGILMAPPGNVSYPHLTTSFNAFILSYAAGKLVDYQGDPFSSVFVPVFDGYEHGRKQQKVVGAVFGVIQWAAYFDNVLPTNSPPVTVVLENSCEGPFTYQVSPSAVHFVGPGDSHDVRYNRLAQTASFRDLIHDDDKQRNSTTTTRINMPSLNEDLCSYSMTVYATQAFEDEYTSTLPIIITISVGAAFLFAVLLFLLYDRLVEQRQTLVMDTAEHTTAIVSSLFPAQIKDRLLEESRTSMLRSSSKTLSTSTITAGGGGGLIRVEKPLADLFLETTVMFADVSGFTSWSSVREPSQIFMLLEACYQEFDKIAMRRRIFKVETVGDCYVAAAGLPEPRHDHAVVMAKYSDNIIAKMGTLTKELEVLLGPDTAELGLRVGINSGPVTGGILRGERARFQLFGTTVNTASRIETSGLPGRIHCSARTAELLMQAGKGSWLQKRQEPINAKGLGCIETFWVQVQSSGSQSQALSICTSNSSASEDVVVPGFSDRIGRLIKWNTEILTSLLRAIVAQRVELEEAPGTTSWETTFSGIPLGEVREIVSLPDFDAEMASNFKNPDEVIIPQDVVAEIEHLVATIASMYRHNNPFHNFEHASHVLMSVNKTLARIIAPSAATSNDLMQDDSKVAEFLHDHTYGIAGDPLTRFACAFSALCHDVDHTGVSNAQLVIEGAPIADRYDCRSVAEQHSLVLSWAVLMRPDYASLRSLLFSTADDFHRFRQLVVNSVMATDIADAELKALRNDRWDRAFTSEVANSLKESPRDSTNRKATIVIEHIIQASDISHTMQHWHVYRKWNTKLFEELYVAYLNGRMEKDPAEFWFKGEIGFFDFYIIPLTKKLKDCGVFGVSSGEFLNYAGSNRAEWIEKGEACTAELVQLVREKYGEKKTNVTESLETATLEQASSHHDPADALESAWSDEQEDADDENLE</sequence>
<keyword evidence="2 8" id="KW-0812">Transmembrane</keyword>
<dbReference type="GO" id="GO:0007168">
    <property type="term" value="P:receptor guanylyl cyclase signaling pathway"/>
    <property type="evidence" value="ECO:0007669"/>
    <property type="project" value="TreeGrafter"/>
</dbReference>
<dbReference type="Gene3D" id="3.30.70.1230">
    <property type="entry name" value="Nucleotide cyclase"/>
    <property type="match status" value="1"/>
</dbReference>
<evidence type="ECO:0000256" key="8">
    <source>
        <dbReference type="SAM" id="Phobius"/>
    </source>
</evidence>
<reference evidence="11" key="1">
    <citation type="submission" date="2020-06" db="EMBL/GenBank/DDBJ databases">
        <authorList>
            <consortium name="Plant Systems Biology data submission"/>
        </authorList>
    </citation>
    <scope>NUCLEOTIDE SEQUENCE</scope>
    <source>
        <strain evidence="11">D6</strain>
    </source>
</reference>
<feature type="transmembrane region" description="Helical" evidence="8">
    <location>
        <begin position="59"/>
        <end position="82"/>
    </location>
</feature>
<dbReference type="CDD" id="cd07302">
    <property type="entry name" value="CHD"/>
    <property type="match status" value="1"/>
</dbReference>
<dbReference type="PANTHER" id="PTHR11920:SF335">
    <property type="entry name" value="GUANYLATE CYCLASE"/>
    <property type="match status" value="1"/>
</dbReference>
<keyword evidence="5 8" id="KW-0472">Membrane</keyword>
<dbReference type="AlphaFoldDB" id="A0A9N8HK15"/>
<evidence type="ECO:0000259" key="10">
    <source>
        <dbReference type="PROSITE" id="PS51845"/>
    </source>
</evidence>
<comment type="subcellular location">
    <subcellularLocation>
        <location evidence="1">Membrane</location>
    </subcellularLocation>
</comment>
<evidence type="ECO:0000259" key="9">
    <source>
        <dbReference type="PROSITE" id="PS50125"/>
    </source>
</evidence>
<evidence type="ECO:0000313" key="11">
    <source>
        <dbReference type="EMBL" id="CAB9516746.1"/>
    </source>
</evidence>
<evidence type="ECO:0000256" key="4">
    <source>
        <dbReference type="ARBA" id="ARBA00022989"/>
    </source>
</evidence>
<dbReference type="EMBL" id="CAICTM010000803">
    <property type="protein sequence ID" value="CAB9516746.1"/>
    <property type="molecule type" value="Genomic_DNA"/>
</dbReference>
<dbReference type="Proteomes" id="UP001153069">
    <property type="component" value="Unassembled WGS sequence"/>
</dbReference>
<feature type="compositionally biased region" description="Low complexity" evidence="7">
    <location>
        <begin position="214"/>
        <end position="229"/>
    </location>
</feature>
<evidence type="ECO:0000313" key="12">
    <source>
        <dbReference type="Proteomes" id="UP001153069"/>
    </source>
</evidence>
<organism evidence="11 12">
    <name type="scientific">Seminavis robusta</name>
    <dbReference type="NCBI Taxonomy" id="568900"/>
    <lineage>
        <taxon>Eukaryota</taxon>
        <taxon>Sar</taxon>
        <taxon>Stramenopiles</taxon>
        <taxon>Ochrophyta</taxon>
        <taxon>Bacillariophyta</taxon>
        <taxon>Bacillariophyceae</taxon>
        <taxon>Bacillariophycidae</taxon>
        <taxon>Naviculales</taxon>
        <taxon>Naviculaceae</taxon>
        <taxon>Seminavis</taxon>
    </lineage>
</organism>
<dbReference type="GO" id="GO:0005886">
    <property type="term" value="C:plasma membrane"/>
    <property type="evidence" value="ECO:0007669"/>
    <property type="project" value="TreeGrafter"/>
</dbReference>
<dbReference type="Pfam" id="PF00233">
    <property type="entry name" value="PDEase_I"/>
    <property type="match status" value="1"/>
</dbReference>
<dbReference type="SMART" id="SM00471">
    <property type="entry name" value="HDc"/>
    <property type="match status" value="1"/>
</dbReference>
<feature type="region of interest" description="Disordered" evidence="7">
    <location>
        <begin position="1199"/>
        <end position="1234"/>
    </location>
</feature>
<dbReference type="GO" id="GO:0004016">
    <property type="term" value="F:adenylate cyclase activity"/>
    <property type="evidence" value="ECO:0007669"/>
    <property type="project" value="TreeGrafter"/>
</dbReference>
<dbReference type="GO" id="GO:0001653">
    <property type="term" value="F:peptide receptor activity"/>
    <property type="evidence" value="ECO:0007669"/>
    <property type="project" value="TreeGrafter"/>
</dbReference>
<dbReference type="PANTHER" id="PTHR11920">
    <property type="entry name" value="GUANYLYL CYCLASE"/>
    <property type="match status" value="1"/>
</dbReference>
<dbReference type="InterPro" id="IPR029787">
    <property type="entry name" value="Nucleotide_cyclase"/>
</dbReference>
<evidence type="ECO:0000256" key="6">
    <source>
        <dbReference type="ARBA" id="ARBA00023239"/>
    </source>
</evidence>
<evidence type="ECO:0000256" key="2">
    <source>
        <dbReference type="ARBA" id="ARBA00022692"/>
    </source>
</evidence>
<keyword evidence="12" id="KW-1185">Reference proteome</keyword>
<evidence type="ECO:0000256" key="7">
    <source>
        <dbReference type="SAM" id="MobiDB-lite"/>
    </source>
</evidence>
<keyword evidence="11" id="KW-0675">Receptor</keyword>
<dbReference type="GO" id="GO:0004114">
    <property type="term" value="F:3',5'-cyclic-nucleotide phosphodiesterase activity"/>
    <property type="evidence" value="ECO:0007669"/>
    <property type="project" value="InterPro"/>
</dbReference>
<protein>
    <submittedName>
        <fullName evidence="11">Receptor-type guanylate cyclase gcy</fullName>
    </submittedName>
</protein>
<feature type="compositionally biased region" description="Low complexity" evidence="7">
    <location>
        <begin position="21"/>
        <end position="32"/>
    </location>
</feature>
<keyword evidence="3" id="KW-0547">Nucleotide-binding</keyword>
<dbReference type="InterPro" id="IPR002073">
    <property type="entry name" value="PDEase_catalytic_dom"/>
</dbReference>
<feature type="compositionally biased region" description="Acidic residues" evidence="7">
    <location>
        <begin position="1221"/>
        <end position="1234"/>
    </location>
</feature>
<dbReference type="SMART" id="SM00044">
    <property type="entry name" value="CYCc"/>
    <property type="match status" value="1"/>
</dbReference>
<dbReference type="InterPro" id="IPR050401">
    <property type="entry name" value="Cyclic_nucleotide_synthase"/>
</dbReference>
<name>A0A9N8HK15_9STRA</name>
<evidence type="ECO:0000256" key="1">
    <source>
        <dbReference type="ARBA" id="ARBA00004370"/>
    </source>
</evidence>
<dbReference type="OrthoDB" id="546632at2759"/>